<gene>
    <name evidence="2" type="ORF">MKW94_018338</name>
</gene>
<reference evidence="2" key="1">
    <citation type="submission" date="2022-03" db="EMBL/GenBank/DDBJ databases">
        <title>A functionally conserved STORR gene fusion in Papaver species that diverged 16.8 million years ago.</title>
        <authorList>
            <person name="Catania T."/>
        </authorList>
    </citation>
    <scope>NUCLEOTIDE SEQUENCE</scope>
    <source>
        <strain evidence="2">S-191538</strain>
    </source>
</reference>
<evidence type="ECO:0000313" key="3">
    <source>
        <dbReference type="Proteomes" id="UP001177140"/>
    </source>
</evidence>
<accession>A0AA41S7A8</accession>
<name>A0AA41S7A8_PAPNU</name>
<proteinExistence type="predicted"/>
<comment type="caution">
    <text evidence="2">The sequence shown here is derived from an EMBL/GenBank/DDBJ whole genome shotgun (WGS) entry which is preliminary data.</text>
</comment>
<keyword evidence="1" id="KW-0732">Signal</keyword>
<dbReference type="Proteomes" id="UP001177140">
    <property type="component" value="Unassembled WGS sequence"/>
</dbReference>
<feature type="signal peptide" evidence="1">
    <location>
        <begin position="1"/>
        <end position="32"/>
    </location>
</feature>
<evidence type="ECO:0000256" key="1">
    <source>
        <dbReference type="SAM" id="SignalP"/>
    </source>
</evidence>
<keyword evidence="3" id="KW-1185">Reference proteome</keyword>
<organism evidence="2 3">
    <name type="scientific">Papaver nudicaule</name>
    <name type="common">Iceland poppy</name>
    <dbReference type="NCBI Taxonomy" id="74823"/>
    <lineage>
        <taxon>Eukaryota</taxon>
        <taxon>Viridiplantae</taxon>
        <taxon>Streptophyta</taxon>
        <taxon>Embryophyta</taxon>
        <taxon>Tracheophyta</taxon>
        <taxon>Spermatophyta</taxon>
        <taxon>Magnoliopsida</taxon>
        <taxon>Ranunculales</taxon>
        <taxon>Papaveraceae</taxon>
        <taxon>Papaveroideae</taxon>
        <taxon>Papaver</taxon>
    </lineage>
</organism>
<evidence type="ECO:0000313" key="2">
    <source>
        <dbReference type="EMBL" id="MCL7029921.1"/>
    </source>
</evidence>
<protein>
    <submittedName>
        <fullName evidence="2">Uncharacterized protein</fullName>
    </submittedName>
</protein>
<dbReference type="AlphaFoldDB" id="A0AA41S7A8"/>
<feature type="chain" id="PRO_5041447604" evidence="1">
    <location>
        <begin position="33"/>
        <end position="81"/>
    </location>
</feature>
<sequence>MATKSAPMLSPLFFGLLLLVSIAFFFSKVSQGFCVGCTAYCTSLPLPVGYSVPNSGVKTGQCYSLYAPYPATPYLCLCCVA</sequence>
<dbReference type="EMBL" id="JAJJMA010095740">
    <property type="protein sequence ID" value="MCL7029921.1"/>
    <property type="molecule type" value="Genomic_DNA"/>
</dbReference>